<dbReference type="EMBL" id="JYDI01003419">
    <property type="protein sequence ID" value="KRY23010.1"/>
    <property type="molecule type" value="Genomic_DNA"/>
</dbReference>
<keyword evidence="2" id="KW-1185">Reference proteome</keyword>
<reference evidence="1 2" key="1">
    <citation type="submission" date="2015-01" db="EMBL/GenBank/DDBJ databases">
        <title>Evolution of Trichinella species and genotypes.</title>
        <authorList>
            <person name="Korhonen P.K."/>
            <person name="Edoardo P."/>
            <person name="Giuseppe L.R."/>
            <person name="Gasser R.B."/>
        </authorList>
    </citation>
    <scope>NUCLEOTIDE SEQUENCE [LARGE SCALE GENOMIC DNA]</scope>
    <source>
        <strain evidence="1">ISS120</strain>
    </source>
</reference>
<gene>
    <name evidence="1" type="ORF">T03_15007</name>
</gene>
<comment type="caution">
    <text evidence="1">The sequence shown here is derived from an EMBL/GenBank/DDBJ whole genome shotgun (WGS) entry which is preliminary data.</text>
</comment>
<evidence type="ECO:0000313" key="2">
    <source>
        <dbReference type="Proteomes" id="UP000054653"/>
    </source>
</evidence>
<evidence type="ECO:0000313" key="1">
    <source>
        <dbReference type="EMBL" id="KRY23010.1"/>
    </source>
</evidence>
<name>A0A0V1ADU2_TRIBR</name>
<sequence>MDYFQCSRFLFFKTAGDSLYLCNIHRIVENSIEPFVYMRVLWGKLFSKHFEACGSSRCWIGTTRQVNQNVNE</sequence>
<protein>
    <submittedName>
        <fullName evidence="1">Uncharacterized protein</fullName>
    </submittedName>
</protein>
<dbReference type="Proteomes" id="UP000054653">
    <property type="component" value="Unassembled WGS sequence"/>
</dbReference>
<accession>A0A0V1ADU2</accession>
<dbReference type="AlphaFoldDB" id="A0A0V1ADU2"/>
<proteinExistence type="predicted"/>
<organism evidence="1 2">
    <name type="scientific">Trichinella britovi</name>
    <name type="common">Parasitic roundworm</name>
    <dbReference type="NCBI Taxonomy" id="45882"/>
    <lineage>
        <taxon>Eukaryota</taxon>
        <taxon>Metazoa</taxon>
        <taxon>Ecdysozoa</taxon>
        <taxon>Nematoda</taxon>
        <taxon>Enoplea</taxon>
        <taxon>Dorylaimia</taxon>
        <taxon>Trichinellida</taxon>
        <taxon>Trichinellidae</taxon>
        <taxon>Trichinella</taxon>
    </lineage>
</organism>